<dbReference type="SUPFAM" id="SSF48452">
    <property type="entry name" value="TPR-like"/>
    <property type="match status" value="1"/>
</dbReference>
<comment type="similarity">
    <text evidence="1">Belongs to the AfsR/DnrI/RedD regulatory family.</text>
</comment>
<dbReference type="Gene3D" id="3.40.50.300">
    <property type="entry name" value="P-loop containing nucleotide triphosphate hydrolases"/>
    <property type="match status" value="1"/>
</dbReference>
<evidence type="ECO:0000313" key="6">
    <source>
        <dbReference type="Proteomes" id="UP001501594"/>
    </source>
</evidence>
<dbReference type="SMART" id="SM00862">
    <property type="entry name" value="Trans_reg_C"/>
    <property type="match status" value="1"/>
</dbReference>
<sequence>MSAAPSSLRVAVLGPVLVLGPSGEGLVEPPGSRGKALVATLALASGGSVSAPRLIDELWGDSPPRAGKAALQTLVSRLRQACAHDVIVSTPVGYALGDAGASDFGLAAAGLVDAERLLPRDPRAAERIAGDALALWRGEPGADLPDSEAADELTASAERLRTGLLRVRARARFDADDQAGALADLDALGDTALRDETLVGLRLRALEAAGRRTEALRVFADHRERLADELGADPSADLVRLHADLLREPAPAETRSRLTVGLRTAPNVLIGRDADVARIDALLAQARLVTILGPGGLGKTRLAQEVARHQSQILPGVVVVELAGVRAGDDVTLALATTLGIREARVGRVRLGEPGVAADVRELILLALDERPTLLVVDNCEHVIEAAASWVADILASTENVRVLATSRSPLAIGAERVYPLESLASAPAGAEEGAAVVLFRERARAARPGVALPRDTVARLCTRLDGLPLAIELAAARVRSMSVDEIERRLENRFALLTGGDRSAPERHRTLTAVIDWSWNLLGDRERVLLRRLSRFPDGFGADAAQIVGAAGIGPDLSTGAQDHGDVADALDGLVTQSLVSVADDASTGAARYRMLETVREFGDRELLAAGEADLVERAMSRWAEAFCVEAAARLDGRDQVSAFEALALEQDNLTTILRAALRADRPDVSVSLFAALGYSWSLRGNQSDVISFGAAVLDGVRSYEPDDAHLTATALTLALAGGTALFSGNTRVSHPALSALRKLRARRRLEPARTLVMVDILLSAVQGPEVLRARLPSIVSSPDSSIAEIGLILSAQLAENRGLLAEARRLAERAYRSAGATGNVWASASAAGFLAQLGVQSAAPEEALLWAVRAREGLEAIGARGDLHELDRRIAAAEIATGRFDLGRRLFEGILNGEEEVPAFDRDDVRLQAACGLAEIDHLEGRERESLERYDLAVAELRGVPGAWEIRRWPQLIVAASAAVAAHAVREAEPVSPADTDALATSLRVRVIALHRVRAAFEDTPVAGAAAFAIGAWLVWPARHASAEVRDIGLRLVLLAESLGSRQDVGPLETAAFVAGLGARFGAARVAEVRSELALASADQRLEKVHELLARREMRRPFGAV</sequence>
<protein>
    <recommendedName>
        <fullName evidence="7">ATPase</fullName>
    </recommendedName>
</protein>
<dbReference type="PANTHER" id="PTHR47691:SF3">
    <property type="entry name" value="HTH-TYPE TRANSCRIPTIONAL REGULATOR RV0890C-RELATED"/>
    <property type="match status" value="1"/>
</dbReference>
<proteinExistence type="inferred from homology"/>
<comment type="caution">
    <text evidence="5">The sequence shown here is derived from an EMBL/GenBank/DDBJ whole genome shotgun (WGS) entry which is preliminary data.</text>
</comment>
<dbReference type="InterPro" id="IPR005158">
    <property type="entry name" value="BTAD"/>
</dbReference>
<dbReference type="InterPro" id="IPR036388">
    <property type="entry name" value="WH-like_DNA-bd_sf"/>
</dbReference>
<feature type="domain" description="OmpR/PhoB-type" evidence="3">
    <location>
        <begin position="24"/>
        <end position="96"/>
    </location>
</feature>
<dbReference type="Pfam" id="PF03704">
    <property type="entry name" value="BTAD"/>
    <property type="match status" value="1"/>
</dbReference>
<evidence type="ECO:0000256" key="2">
    <source>
        <dbReference type="ARBA" id="ARBA00023125"/>
    </source>
</evidence>
<evidence type="ECO:0000313" key="5">
    <source>
        <dbReference type="EMBL" id="GAA4264801.1"/>
    </source>
</evidence>
<dbReference type="PRINTS" id="PR00364">
    <property type="entry name" value="DISEASERSIST"/>
</dbReference>
<dbReference type="SUPFAM" id="SSF52540">
    <property type="entry name" value="P-loop containing nucleoside triphosphate hydrolases"/>
    <property type="match status" value="1"/>
</dbReference>
<dbReference type="Gene3D" id="1.10.10.10">
    <property type="entry name" value="Winged helix-like DNA-binding domain superfamily/Winged helix DNA-binding domain"/>
    <property type="match status" value="1"/>
</dbReference>
<dbReference type="SUPFAM" id="SSF46894">
    <property type="entry name" value="C-terminal effector domain of the bipartite response regulators"/>
    <property type="match status" value="1"/>
</dbReference>
<gene>
    <name evidence="5" type="ORF">GCM10022256_04130</name>
</gene>
<dbReference type="InterPro" id="IPR001867">
    <property type="entry name" value="OmpR/PhoB-type_DNA-bd"/>
</dbReference>
<evidence type="ECO:0000259" key="3">
    <source>
        <dbReference type="SMART" id="SM00862"/>
    </source>
</evidence>
<feature type="domain" description="Bacterial transcriptional activator" evidence="4">
    <location>
        <begin position="102"/>
        <end position="246"/>
    </location>
</feature>
<reference evidence="6" key="1">
    <citation type="journal article" date="2019" name="Int. J. Syst. Evol. Microbiol.">
        <title>The Global Catalogue of Microorganisms (GCM) 10K type strain sequencing project: providing services to taxonomists for standard genome sequencing and annotation.</title>
        <authorList>
            <consortium name="The Broad Institute Genomics Platform"/>
            <consortium name="The Broad Institute Genome Sequencing Center for Infectious Disease"/>
            <person name="Wu L."/>
            <person name="Ma J."/>
        </authorList>
    </citation>
    <scope>NUCLEOTIDE SEQUENCE [LARGE SCALE GENOMIC DNA]</scope>
    <source>
        <strain evidence="6">JCM 17442</strain>
    </source>
</reference>
<dbReference type="InterPro" id="IPR011990">
    <property type="entry name" value="TPR-like_helical_dom_sf"/>
</dbReference>
<keyword evidence="6" id="KW-1185">Reference proteome</keyword>
<dbReference type="Gene3D" id="1.25.40.10">
    <property type="entry name" value="Tetratricopeptide repeat domain"/>
    <property type="match status" value="1"/>
</dbReference>
<dbReference type="Proteomes" id="UP001501594">
    <property type="component" value="Unassembled WGS sequence"/>
</dbReference>
<dbReference type="EMBL" id="BAABAU010000001">
    <property type="protein sequence ID" value="GAA4264801.1"/>
    <property type="molecule type" value="Genomic_DNA"/>
</dbReference>
<evidence type="ECO:0008006" key="7">
    <source>
        <dbReference type="Google" id="ProtNLM"/>
    </source>
</evidence>
<accession>A0ABP8DXZ4</accession>
<dbReference type="InterPro" id="IPR016032">
    <property type="entry name" value="Sig_transdc_resp-reg_C-effctor"/>
</dbReference>
<dbReference type="PANTHER" id="PTHR47691">
    <property type="entry name" value="REGULATOR-RELATED"/>
    <property type="match status" value="1"/>
</dbReference>
<evidence type="ECO:0000256" key="1">
    <source>
        <dbReference type="ARBA" id="ARBA00005820"/>
    </source>
</evidence>
<dbReference type="InterPro" id="IPR027417">
    <property type="entry name" value="P-loop_NTPase"/>
</dbReference>
<dbReference type="RefSeq" id="WP_344793378.1">
    <property type="nucleotide sequence ID" value="NZ_BAABAU010000001.1"/>
</dbReference>
<organism evidence="5 6">
    <name type="scientific">Frondihabitans peucedani</name>
    <dbReference type="NCBI Taxonomy" id="598626"/>
    <lineage>
        <taxon>Bacteria</taxon>
        <taxon>Bacillati</taxon>
        <taxon>Actinomycetota</taxon>
        <taxon>Actinomycetes</taxon>
        <taxon>Micrococcales</taxon>
        <taxon>Microbacteriaceae</taxon>
        <taxon>Frondihabitans</taxon>
    </lineage>
</organism>
<keyword evidence="2" id="KW-0238">DNA-binding</keyword>
<name>A0ABP8DXZ4_9MICO</name>
<evidence type="ECO:0000259" key="4">
    <source>
        <dbReference type="SMART" id="SM01043"/>
    </source>
</evidence>
<dbReference type="SMART" id="SM01043">
    <property type="entry name" value="BTAD"/>
    <property type="match status" value="1"/>
</dbReference>